<feature type="compositionally biased region" description="Basic and acidic residues" evidence="1">
    <location>
        <begin position="35"/>
        <end position="45"/>
    </location>
</feature>
<dbReference type="AlphaFoldDB" id="A0AA88T3W2"/>
<organism evidence="2 3">
    <name type="scientific">Tachysurus vachellii</name>
    <name type="common">Darkbarbel catfish</name>
    <name type="synonym">Pelteobagrus vachellii</name>
    <dbReference type="NCBI Taxonomy" id="175792"/>
    <lineage>
        <taxon>Eukaryota</taxon>
        <taxon>Metazoa</taxon>
        <taxon>Chordata</taxon>
        <taxon>Craniata</taxon>
        <taxon>Vertebrata</taxon>
        <taxon>Euteleostomi</taxon>
        <taxon>Actinopterygii</taxon>
        <taxon>Neopterygii</taxon>
        <taxon>Teleostei</taxon>
        <taxon>Ostariophysi</taxon>
        <taxon>Siluriformes</taxon>
        <taxon>Bagridae</taxon>
        <taxon>Tachysurus</taxon>
    </lineage>
</organism>
<feature type="compositionally biased region" description="Basic and acidic residues" evidence="1">
    <location>
        <begin position="18"/>
        <end position="28"/>
    </location>
</feature>
<accession>A0AA88T3W2</accession>
<comment type="caution">
    <text evidence="2">The sequence shown here is derived from an EMBL/GenBank/DDBJ whole genome shotgun (WGS) entry which is preliminary data.</text>
</comment>
<evidence type="ECO:0000313" key="2">
    <source>
        <dbReference type="EMBL" id="KAK2860117.1"/>
    </source>
</evidence>
<feature type="region of interest" description="Disordered" evidence="1">
    <location>
        <begin position="1"/>
        <end position="188"/>
    </location>
</feature>
<evidence type="ECO:0000313" key="3">
    <source>
        <dbReference type="Proteomes" id="UP001187315"/>
    </source>
</evidence>
<reference evidence="2" key="1">
    <citation type="submission" date="2023-08" db="EMBL/GenBank/DDBJ databases">
        <title>Pelteobagrus vachellii genome.</title>
        <authorList>
            <person name="Liu H."/>
        </authorList>
    </citation>
    <scope>NUCLEOTIDE SEQUENCE</scope>
    <source>
        <strain evidence="2">PRFRI_2022a</strain>
        <tissue evidence="2">Muscle</tissue>
    </source>
</reference>
<feature type="compositionally biased region" description="Low complexity" evidence="1">
    <location>
        <begin position="107"/>
        <end position="129"/>
    </location>
</feature>
<feature type="compositionally biased region" description="Low complexity" evidence="1">
    <location>
        <begin position="72"/>
        <end position="96"/>
    </location>
</feature>
<gene>
    <name evidence="2" type="ORF">Q7C36_004283</name>
</gene>
<protein>
    <submittedName>
        <fullName evidence="2">Uncharacterized protein</fullName>
    </submittedName>
</protein>
<keyword evidence="3" id="KW-1185">Reference proteome</keyword>
<dbReference type="EMBL" id="JAVHJS010000004">
    <property type="protein sequence ID" value="KAK2860117.1"/>
    <property type="molecule type" value="Genomic_DNA"/>
</dbReference>
<proteinExistence type="predicted"/>
<sequence>MYFLHTIEEDEEPEESDGGGRMEADEPLLHGIRTSRHETDSEAYKADMAYSEKVTISKRLRRPSNELNKRLSPSTARNSRRSSSSPQTRSKRGSSSAFGSPNRRKTSTPQSSKGTSSSVPGSSQRRTSSAPHDVLRDTSAGPRRVGNRDGQTITSAKRTGEKEPSTSSRQRRRQRTHPTPEHDNLPAPQWVIDLMLDIEEATKHKLTVE</sequence>
<feature type="compositionally biased region" description="Acidic residues" evidence="1">
    <location>
        <begin position="8"/>
        <end position="17"/>
    </location>
</feature>
<evidence type="ECO:0000256" key="1">
    <source>
        <dbReference type="SAM" id="MobiDB-lite"/>
    </source>
</evidence>
<name>A0AA88T3W2_TACVA</name>
<dbReference type="Proteomes" id="UP001187315">
    <property type="component" value="Unassembled WGS sequence"/>
</dbReference>